<dbReference type="InterPro" id="IPR011059">
    <property type="entry name" value="Metal-dep_hydrolase_composite"/>
</dbReference>
<dbReference type="Gene3D" id="2.30.40.10">
    <property type="entry name" value="Urease, subunit C, domain 1"/>
    <property type="match status" value="1"/>
</dbReference>
<dbReference type="Gene3D" id="3.30.1490.130">
    <property type="entry name" value="D-aminoacylase. Domain 3"/>
    <property type="match status" value="1"/>
</dbReference>
<gene>
    <name evidence="2" type="ORF">ACFSM5_03130</name>
</gene>
<name>A0ABW5DRE3_9PROT</name>
<dbReference type="Gene3D" id="3.20.20.140">
    <property type="entry name" value="Metal-dependent hydrolases"/>
    <property type="match status" value="1"/>
</dbReference>
<reference evidence="3" key="1">
    <citation type="journal article" date="2019" name="Int. J. Syst. Evol. Microbiol.">
        <title>The Global Catalogue of Microorganisms (GCM) 10K type strain sequencing project: providing services to taxonomists for standard genome sequencing and annotation.</title>
        <authorList>
            <consortium name="The Broad Institute Genomics Platform"/>
            <consortium name="The Broad Institute Genome Sequencing Center for Infectious Disease"/>
            <person name="Wu L."/>
            <person name="Ma J."/>
        </authorList>
    </citation>
    <scope>NUCLEOTIDE SEQUENCE [LARGE SCALE GENOMIC DNA]</scope>
    <source>
        <strain evidence="3">CGMCC 1.19062</strain>
    </source>
</reference>
<dbReference type="CDD" id="cd01297">
    <property type="entry name" value="D-aminoacylase"/>
    <property type="match status" value="1"/>
</dbReference>
<dbReference type="Proteomes" id="UP001597295">
    <property type="component" value="Unassembled WGS sequence"/>
</dbReference>
<sequence>MPETASYDLLIKNALLLDGDGGEPYRGNLAVTGGKIVGVGDVDGTATQVVDAEGMALSPGFIDVHTHDDRLVRDYPEMTPKVSQGVTTVITGNCGISLAPLVPDAEPPAPLTLLGSKADYRHRTFADYRAAVTASKPAINVGVLIGHTTLRVATMDTPFRPTTADERTAMEALLEEGMQAGALGLSSGVFYKAGANADIAELTQMAKVAAKHGGVYTTHIRDEYEKVIDALAEAADTAKEAGLPLVISHHKCAGPDNWGKTLKTLPYLTERRKHQPLAQDAYPYIAGSTVLEPDMVDERIRILIAWSKSFPEMAGRDLSDIAKEWGIAQVEAAKKLHPAGAVFFQMDEADVRRVLSDPHTMIGSDGLPHDAHPHPRLWGTFPRVLGLYAREIGLFTQAEAVRRMTGLAADSFGIKDRGRLKVGLAADLVLFDPDTVIDRATFDSPLQQAHGIRAVFVNGVETFRDGKETGQRGGVVLDRRAA</sequence>
<evidence type="ECO:0000259" key="1">
    <source>
        <dbReference type="Pfam" id="PF07969"/>
    </source>
</evidence>
<comment type="caution">
    <text evidence="2">The sequence shown here is derived from an EMBL/GenBank/DDBJ whole genome shotgun (WGS) entry which is preliminary data.</text>
</comment>
<dbReference type="InterPro" id="IPR050378">
    <property type="entry name" value="Metallo-dep_Hydrolases_sf"/>
</dbReference>
<keyword evidence="3" id="KW-1185">Reference proteome</keyword>
<dbReference type="PANTHER" id="PTHR11647">
    <property type="entry name" value="HYDRANTOINASE/DIHYDROPYRIMIDINASE FAMILY MEMBER"/>
    <property type="match status" value="1"/>
</dbReference>
<dbReference type="Pfam" id="PF07969">
    <property type="entry name" value="Amidohydro_3"/>
    <property type="match status" value="2"/>
</dbReference>
<proteinExistence type="predicted"/>
<dbReference type="RefSeq" id="WP_379874779.1">
    <property type="nucleotide sequence ID" value="NZ_JBHUIP010000003.1"/>
</dbReference>
<dbReference type="InterPro" id="IPR023100">
    <property type="entry name" value="D-aminoacylase_insert_dom_sf"/>
</dbReference>
<dbReference type="EMBL" id="JBHUIP010000003">
    <property type="protein sequence ID" value="MFD2261865.1"/>
    <property type="molecule type" value="Genomic_DNA"/>
</dbReference>
<dbReference type="InterPro" id="IPR032466">
    <property type="entry name" value="Metal_Hydrolase"/>
</dbReference>
<organism evidence="2 3">
    <name type="scientific">Lacibacterium aquatile</name>
    <dbReference type="NCBI Taxonomy" id="1168082"/>
    <lineage>
        <taxon>Bacteria</taxon>
        <taxon>Pseudomonadati</taxon>
        <taxon>Pseudomonadota</taxon>
        <taxon>Alphaproteobacteria</taxon>
        <taxon>Rhodospirillales</taxon>
        <taxon>Rhodospirillaceae</taxon>
    </lineage>
</organism>
<dbReference type="InterPro" id="IPR013108">
    <property type="entry name" value="Amidohydro_3"/>
</dbReference>
<feature type="domain" description="Amidohydrolase 3" evidence="1">
    <location>
        <begin position="48"/>
        <end position="252"/>
    </location>
</feature>
<protein>
    <submittedName>
        <fullName evidence="2">Amidohydrolase family protein</fullName>
    </submittedName>
</protein>
<dbReference type="SUPFAM" id="SSF51556">
    <property type="entry name" value="Metallo-dependent hydrolases"/>
    <property type="match status" value="1"/>
</dbReference>
<dbReference type="PANTHER" id="PTHR11647:SF1">
    <property type="entry name" value="COLLAPSIN RESPONSE MEDIATOR PROTEIN"/>
    <property type="match status" value="1"/>
</dbReference>
<dbReference type="SUPFAM" id="SSF51338">
    <property type="entry name" value="Composite domain of metallo-dependent hydrolases"/>
    <property type="match status" value="1"/>
</dbReference>
<evidence type="ECO:0000313" key="2">
    <source>
        <dbReference type="EMBL" id="MFD2261865.1"/>
    </source>
</evidence>
<feature type="domain" description="Amidohydrolase 3" evidence="1">
    <location>
        <begin position="329"/>
        <end position="461"/>
    </location>
</feature>
<evidence type="ECO:0000313" key="3">
    <source>
        <dbReference type="Proteomes" id="UP001597295"/>
    </source>
</evidence>
<accession>A0ABW5DRE3</accession>